<name>A0A221NWX0_9ACTN</name>
<accession>A0A221NWX0</accession>
<dbReference type="EMBL" id="CP022433">
    <property type="protein sequence ID" value="ASN24467.1"/>
    <property type="molecule type" value="Genomic_DNA"/>
</dbReference>
<sequence length="134" mass="14186">MRSVVGEGMVLESGSDVPEAPSGPSGVGALGALVRWIFVEPERWVHRSVRSVRTPVGQTVRKAVLRPAARGVRAAGRGAREVLATARDRVRQACAGLRRMLFGDSRQPAAVDRREPSGSAARSLGSSTTALTKD</sequence>
<feature type="compositionally biased region" description="Polar residues" evidence="1">
    <location>
        <begin position="124"/>
        <end position="134"/>
    </location>
</feature>
<dbReference type="AlphaFoldDB" id="A0A221NWX0"/>
<evidence type="ECO:0000313" key="2">
    <source>
        <dbReference type="EMBL" id="ASN24467.1"/>
    </source>
</evidence>
<proteinExistence type="predicted"/>
<evidence type="ECO:0000313" key="3">
    <source>
        <dbReference type="Proteomes" id="UP000031501"/>
    </source>
</evidence>
<feature type="region of interest" description="Disordered" evidence="1">
    <location>
        <begin position="105"/>
        <end position="134"/>
    </location>
</feature>
<dbReference type="KEGG" id="splu:LK06_009805"/>
<organism evidence="2 3">
    <name type="scientific">Streptomyces pluripotens</name>
    <dbReference type="NCBI Taxonomy" id="1355015"/>
    <lineage>
        <taxon>Bacteria</taxon>
        <taxon>Bacillati</taxon>
        <taxon>Actinomycetota</taxon>
        <taxon>Actinomycetes</taxon>
        <taxon>Kitasatosporales</taxon>
        <taxon>Streptomycetaceae</taxon>
        <taxon>Streptomyces</taxon>
    </lineage>
</organism>
<dbReference type="Proteomes" id="UP000031501">
    <property type="component" value="Chromosome"/>
</dbReference>
<dbReference type="STRING" id="1355015.LK06_009805"/>
<reference evidence="2 3" key="1">
    <citation type="submission" date="2017-07" db="EMBL/GenBank/DDBJ databases">
        <title>Genome sequence of Streptomyces pluripotens MUSC 137T.</title>
        <authorList>
            <person name="Ser H.-L."/>
            <person name="Lee L.-H."/>
        </authorList>
    </citation>
    <scope>NUCLEOTIDE SEQUENCE [LARGE SCALE GENOMIC DNA]</scope>
    <source>
        <strain evidence="2 3">MUSC 137</strain>
    </source>
</reference>
<gene>
    <name evidence="2" type="ORF">LK07_10930</name>
</gene>
<keyword evidence="3" id="KW-1185">Reference proteome</keyword>
<protein>
    <submittedName>
        <fullName evidence="2">Uncharacterized protein</fullName>
    </submittedName>
</protein>
<evidence type="ECO:0000256" key="1">
    <source>
        <dbReference type="SAM" id="MobiDB-lite"/>
    </source>
</evidence>